<proteinExistence type="predicted"/>
<comment type="caution">
    <text evidence="2">The sequence shown here is derived from an EMBL/GenBank/DDBJ whole genome shotgun (WGS) entry which is preliminary data.</text>
</comment>
<evidence type="ECO:0000313" key="2">
    <source>
        <dbReference type="EMBL" id="PZF72759.1"/>
    </source>
</evidence>
<gene>
    <name evidence="2" type="ORF">DN068_12940</name>
</gene>
<dbReference type="EMBL" id="QKTW01000017">
    <property type="protein sequence ID" value="PZF72759.1"/>
    <property type="molecule type" value="Genomic_DNA"/>
</dbReference>
<dbReference type="OrthoDB" id="962475at2"/>
<keyword evidence="2" id="KW-0489">Methyltransferase</keyword>
<reference evidence="2 3" key="1">
    <citation type="submission" date="2018-06" db="EMBL/GenBank/DDBJ databases">
        <title>Mucibacter soli gen. nov., sp. nov., a new member of the family Chitinophagaceae producing mucin.</title>
        <authorList>
            <person name="Kim M.-K."/>
            <person name="Park S."/>
            <person name="Kim T.-S."/>
            <person name="Joung Y."/>
            <person name="Han J.-H."/>
            <person name="Kim S.B."/>
        </authorList>
    </citation>
    <scope>NUCLEOTIDE SEQUENCE [LARGE SCALE GENOMIC DNA]</scope>
    <source>
        <strain evidence="2 3">R1-15</strain>
    </source>
</reference>
<dbReference type="Proteomes" id="UP000248745">
    <property type="component" value="Unassembled WGS sequence"/>
</dbReference>
<accession>A0A2W2B8Y5</accession>
<sequence length="203" mass="23964">MTEVRKMYTDRWFKDDKQFNEIYPAYIRALASRHWTPLVVAQKAAAFLAVDKGSKILDIGSGAGKFCLAAAWYQPTCSFFGIEQRKDLIRQAEIAKELLCIDNAFFLHGNFTKVDFDQYDHFYFYNSFYENLAWAEKIDYALEYSHNLYRYYNFNLRKMLADRPDGTRLVTYHSMEDEVPESYQIVGMQLDGLLKFWVKAPER</sequence>
<dbReference type="RefSeq" id="WP_110999352.1">
    <property type="nucleotide sequence ID" value="NZ_QKTW01000017.1"/>
</dbReference>
<dbReference type="CDD" id="cd02440">
    <property type="entry name" value="AdoMet_MTases"/>
    <property type="match status" value="1"/>
</dbReference>
<evidence type="ECO:0000259" key="1">
    <source>
        <dbReference type="Pfam" id="PF13847"/>
    </source>
</evidence>
<dbReference type="GO" id="GO:0008168">
    <property type="term" value="F:methyltransferase activity"/>
    <property type="evidence" value="ECO:0007669"/>
    <property type="project" value="UniProtKB-KW"/>
</dbReference>
<name>A0A2W2B8Y5_9BACT</name>
<evidence type="ECO:0000313" key="3">
    <source>
        <dbReference type="Proteomes" id="UP000248745"/>
    </source>
</evidence>
<dbReference type="AlphaFoldDB" id="A0A2W2B8Y5"/>
<keyword evidence="3" id="KW-1185">Reference proteome</keyword>
<dbReference type="Pfam" id="PF13847">
    <property type="entry name" value="Methyltransf_31"/>
    <property type="match status" value="1"/>
</dbReference>
<dbReference type="Gene3D" id="3.40.50.150">
    <property type="entry name" value="Vaccinia Virus protein VP39"/>
    <property type="match status" value="1"/>
</dbReference>
<keyword evidence="2" id="KW-0808">Transferase</keyword>
<feature type="domain" description="Methyltransferase" evidence="1">
    <location>
        <begin position="51"/>
        <end position="120"/>
    </location>
</feature>
<dbReference type="InterPro" id="IPR029063">
    <property type="entry name" value="SAM-dependent_MTases_sf"/>
</dbReference>
<dbReference type="GO" id="GO:0032259">
    <property type="term" value="P:methylation"/>
    <property type="evidence" value="ECO:0007669"/>
    <property type="project" value="UniProtKB-KW"/>
</dbReference>
<dbReference type="InterPro" id="IPR025714">
    <property type="entry name" value="Methyltranfer_dom"/>
</dbReference>
<dbReference type="SUPFAM" id="SSF53335">
    <property type="entry name" value="S-adenosyl-L-methionine-dependent methyltransferases"/>
    <property type="match status" value="1"/>
</dbReference>
<protein>
    <submittedName>
        <fullName evidence="2">Methyltransferase</fullName>
    </submittedName>
</protein>
<organism evidence="2 3">
    <name type="scientific">Taibaiella soli</name>
    <dbReference type="NCBI Taxonomy" id="1649169"/>
    <lineage>
        <taxon>Bacteria</taxon>
        <taxon>Pseudomonadati</taxon>
        <taxon>Bacteroidota</taxon>
        <taxon>Chitinophagia</taxon>
        <taxon>Chitinophagales</taxon>
        <taxon>Chitinophagaceae</taxon>
        <taxon>Taibaiella</taxon>
    </lineage>
</organism>